<dbReference type="InterPro" id="IPR021109">
    <property type="entry name" value="Peptidase_aspartic_dom_sf"/>
</dbReference>
<sequence>MHTRARGTEGLIPLNPNPESILRRRKGRSRNMAGEQQPARRTMYEQITPQFAVVDGITMPGIEAANYQLSPGLINLAQSNQFGGMRHEDAQTHMRWFNRLCRTSRINGVSEAANKLLLFPFTLRDKAQHWLDSHTFATWDELYQAFMKQYCPASAGIKAKAALHNFRQGRNETLSEAWERYKELRSNCPSNIMESMDTIFHFYNGLSIESKKELDYSSKTGSILRLTSEEGEELIETITSNERYWYDERSERAPQKAGFYEVDSSTAAAAKLDALVLKFEKLYEAQAQTSQQQQVHNIGAYQPSYPMYSAPPPVRASYPSPSGQELALSCEMCMGAHLTHTCPLYAQNQAPPVVQNVNFMEYGQGQRGGGQFLNNQAQRGNFQQAGGSWRPENQNQGQRNAPNFQGNFQNRGNSNQPAYVPPHQRQLEPPPVNVALEKTVAELAKNQAEMHQRFSNLEALIRQLGSIAPRQPGSLPSSTEPNPREQVQAITLRSGRTLPEVNTPLLPHRRDDQQPEGPDSQEVEEEPVAAPIPAKSNEAQKEDSQKKAESKKTPPLPFPTRVKKSNDNANLIRFMEHLKQLHINMPFMEALTEMPRYAKFMKDLLTKKRRWEEPEVVDLNAECSAVVLKTMPPKLKDPGSFLVPCSIENFKFNNALADLGASINLMPSSVVMKLGLGELKPTRMSLQLADRSVKYPKGILEDVLVRVDKFIFPVDFVVMDMEEDRETALILGRPFLATARALVDVADGSLSLRVGDDVCTFKLSEVTSKASDPTES</sequence>
<dbReference type="Gene3D" id="2.40.70.10">
    <property type="entry name" value="Acid Proteases"/>
    <property type="match status" value="1"/>
</dbReference>
<name>A0AAV0FRQ6_9ASTE</name>
<evidence type="ECO:0000256" key="1">
    <source>
        <dbReference type="SAM" id="MobiDB-lite"/>
    </source>
</evidence>
<feature type="compositionally biased region" description="Polar residues" evidence="1">
    <location>
        <begin position="381"/>
        <end position="417"/>
    </location>
</feature>
<evidence type="ECO:0000313" key="4">
    <source>
        <dbReference type="Proteomes" id="UP001152523"/>
    </source>
</evidence>
<feature type="region of interest" description="Disordered" evidence="1">
    <location>
        <begin position="1"/>
        <end position="40"/>
    </location>
</feature>
<dbReference type="Pfam" id="PF03732">
    <property type="entry name" value="Retrotrans_gag"/>
    <property type="match status" value="1"/>
</dbReference>
<dbReference type="Proteomes" id="UP001152523">
    <property type="component" value="Unassembled WGS sequence"/>
</dbReference>
<dbReference type="PANTHER" id="PTHR33067:SF35">
    <property type="entry name" value="ASPARTIC PEPTIDASE DDI1-TYPE DOMAIN-CONTAINING PROTEIN"/>
    <property type="match status" value="1"/>
</dbReference>
<feature type="region of interest" description="Disordered" evidence="1">
    <location>
        <begin position="468"/>
        <end position="564"/>
    </location>
</feature>
<feature type="compositionally biased region" description="Basic and acidic residues" evidence="1">
    <location>
        <begin position="538"/>
        <end position="552"/>
    </location>
</feature>
<comment type="caution">
    <text evidence="3">The sequence shown here is derived from an EMBL/GenBank/DDBJ whole genome shotgun (WGS) entry which is preliminary data.</text>
</comment>
<protein>
    <recommendedName>
        <fullName evidence="2">Retrotransposon gag domain-containing protein</fullName>
    </recommendedName>
</protein>
<organism evidence="3 4">
    <name type="scientific">Cuscuta epithymum</name>
    <dbReference type="NCBI Taxonomy" id="186058"/>
    <lineage>
        <taxon>Eukaryota</taxon>
        <taxon>Viridiplantae</taxon>
        <taxon>Streptophyta</taxon>
        <taxon>Embryophyta</taxon>
        <taxon>Tracheophyta</taxon>
        <taxon>Spermatophyta</taxon>
        <taxon>Magnoliopsida</taxon>
        <taxon>eudicotyledons</taxon>
        <taxon>Gunneridae</taxon>
        <taxon>Pentapetalae</taxon>
        <taxon>asterids</taxon>
        <taxon>lamiids</taxon>
        <taxon>Solanales</taxon>
        <taxon>Convolvulaceae</taxon>
        <taxon>Cuscuteae</taxon>
        <taxon>Cuscuta</taxon>
        <taxon>Cuscuta subgen. Cuscuta</taxon>
    </lineage>
</organism>
<accession>A0AAV0FRQ6</accession>
<reference evidence="3" key="1">
    <citation type="submission" date="2022-07" db="EMBL/GenBank/DDBJ databases">
        <authorList>
            <person name="Macas J."/>
            <person name="Novak P."/>
            <person name="Neumann P."/>
        </authorList>
    </citation>
    <scope>NUCLEOTIDE SEQUENCE</scope>
</reference>
<dbReference type="InterPro" id="IPR005162">
    <property type="entry name" value="Retrotrans_gag_dom"/>
</dbReference>
<keyword evidence="4" id="KW-1185">Reference proteome</keyword>
<dbReference type="EMBL" id="CAMAPF010001007">
    <property type="protein sequence ID" value="CAH9138304.1"/>
    <property type="molecule type" value="Genomic_DNA"/>
</dbReference>
<proteinExistence type="predicted"/>
<evidence type="ECO:0000259" key="2">
    <source>
        <dbReference type="Pfam" id="PF03732"/>
    </source>
</evidence>
<evidence type="ECO:0000313" key="3">
    <source>
        <dbReference type="EMBL" id="CAH9138304.1"/>
    </source>
</evidence>
<dbReference type="AlphaFoldDB" id="A0AAV0FRQ6"/>
<feature type="domain" description="Retrotransposon gag" evidence="2">
    <location>
        <begin position="118"/>
        <end position="207"/>
    </location>
</feature>
<feature type="region of interest" description="Disordered" evidence="1">
    <location>
        <begin position="381"/>
        <end position="429"/>
    </location>
</feature>
<gene>
    <name evidence="3" type="ORF">CEPIT_LOCUS36694</name>
</gene>
<dbReference type="Pfam" id="PF13650">
    <property type="entry name" value="Asp_protease_2"/>
    <property type="match status" value="1"/>
</dbReference>
<dbReference type="CDD" id="cd00303">
    <property type="entry name" value="retropepsin_like"/>
    <property type="match status" value="1"/>
</dbReference>
<dbReference type="PANTHER" id="PTHR33067">
    <property type="entry name" value="RNA-DIRECTED DNA POLYMERASE-RELATED"/>
    <property type="match status" value="1"/>
</dbReference>